<dbReference type="InterPro" id="IPR035985">
    <property type="entry name" value="Ubiquitin-activating_enz"/>
</dbReference>
<proteinExistence type="predicted"/>
<sequence>MHPMVKPALRRGWRDLNTVQFGMTPAHAMTLGPMDLATGSFLDLLNGTRGLELLREEGRRMDLPDGHVDGLVERLARAGLLDDARGGGPGADALRQKKEVLDPLRPDLASLSLTTSEPGDAMRQLAARRSQRVQVRGAGRVGAVLASLLSGAGVGEVDVRDGGRVEPWDVAPGGLPAEAVGDRRDESARRAVRRAAPDRPPRRAAAQASQASQASQEEGDPGFALVIIAPRDDVAVHAPDPSAAEPLMSSGTPHLYAGVVEGTGVVGPLVLPGDTGCAGCLHESRTDRDPTWPRLVAQWRSGRQRQVRPCDLTLATTVAGLAAAHALAFLDGRVPTSAGARWEVSLPGLHWHARPVWAHMACPCGAAERGKGEHPSEDGASHETMAVQRPSAQCRKASAKRPAGTWRAHV</sequence>
<dbReference type="Proteomes" id="UP001305002">
    <property type="component" value="Chromosome"/>
</dbReference>
<dbReference type="Gene3D" id="3.40.50.720">
    <property type="entry name" value="NAD(P)-binding Rossmann-like Domain"/>
    <property type="match status" value="1"/>
</dbReference>
<organism evidence="3 4">
    <name type="scientific">Streptomyces coeruleorubidus</name>
    <dbReference type="NCBI Taxonomy" id="116188"/>
    <lineage>
        <taxon>Bacteria</taxon>
        <taxon>Bacillati</taxon>
        <taxon>Actinomycetota</taxon>
        <taxon>Actinomycetes</taxon>
        <taxon>Kitasatosporales</taxon>
        <taxon>Streptomycetaceae</taxon>
        <taxon>Streptomyces</taxon>
    </lineage>
</organism>
<name>A0ABZ0K8Z1_STRC4</name>
<evidence type="ECO:0000313" key="3">
    <source>
        <dbReference type="EMBL" id="WOT34443.1"/>
    </source>
</evidence>
<evidence type="ECO:0000259" key="2">
    <source>
        <dbReference type="Pfam" id="PF00899"/>
    </source>
</evidence>
<dbReference type="Pfam" id="PF00899">
    <property type="entry name" value="ThiF"/>
    <property type="match status" value="1"/>
</dbReference>
<feature type="domain" description="THIF-type NAD/FAD binding fold" evidence="2">
    <location>
        <begin position="129"/>
        <end position="363"/>
    </location>
</feature>
<keyword evidence="3" id="KW-0548">Nucleotidyltransferase</keyword>
<feature type="compositionally biased region" description="Basic and acidic residues" evidence="1">
    <location>
        <begin position="180"/>
        <end position="201"/>
    </location>
</feature>
<dbReference type="InterPro" id="IPR000594">
    <property type="entry name" value="ThiF_NAD_FAD-bd"/>
</dbReference>
<keyword evidence="3" id="KW-0808">Transferase</keyword>
<keyword evidence="4" id="KW-1185">Reference proteome</keyword>
<dbReference type="EMBL" id="CP137524">
    <property type="protein sequence ID" value="WOT34443.1"/>
    <property type="molecule type" value="Genomic_DNA"/>
</dbReference>
<gene>
    <name evidence="3" type="ORF">R5U08_09985</name>
</gene>
<protein>
    <submittedName>
        <fullName evidence="3">ThiF family adenylyltransferase</fullName>
    </submittedName>
</protein>
<feature type="region of interest" description="Disordered" evidence="1">
    <location>
        <begin position="368"/>
        <end position="410"/>
    </location>
</feature>
<feature type="region of interest" description="Disordered" evidence="1">
    <location>
        <begin position="156"/>
        <end position="219"/>
    </location>
</feature>
<reference evidence="3 4" key="2">
    <citation type="journal article" date="2024" name="Microb. Biotechnol.">
        <title>The involvement of multiple ABC transporters in daunorubicin efflux in Streptomyces coeruleorubidus.</title>
        <authorList>
            <person name="Dong J."/>
            <person name="Ning J."/>
            <person name="Tian Y."/>
            <person name="Li H."/>
            <person name="Chen H."/>
            <person name="Guan W."/>
        </authorList>
    </citation>
    <scope>NUCLEOTIDE SEQUENCE [LARGE SCALE GENOMIC DNA]</scope>
    <source>
        <strain evidence="3 4">CICC 11043</strain>
    </source>
</reference>
<evidence type="ECO:0000313" key="4">
    <source>
        <dbReference type="Proteomes" id="UP001305002"/>
    </source>
</evidence>
<accession>A0ABZ0K8Z1</accession>
<feature type="compositionally biased region" description="Basic and acidic residues" evidence="1">
    <location>
        <begin position="368"/>
        <end position="381"/>
    </location>
</feature>
<feature type="compositionally biased region" description="Basic and acidic residues" evidence="1">
    <location>
        <begin position="157"/>
        <end position="167"/>
    </location>
</feature>
<reference evidence="3 4" key="1">
    <citation type="journal article" date="2021" name="J. Microbiol. Biotechnol.">
        <title>An Efficient Markerless Deletion System Suitable for the Industrial Strains of Streptomyces.</title>
        <authorList>
            <person name="Dong J."/>
            <person name="Wei J."/>
            <person name="Li H."/>
            <person name="Zhao S."/>
            <person name="Guan W."/>
        </authorList>
    </citation>
    <scope>NUCLEOTIDE SEQUENCE [LARGE SCALE GENOMIC DNA]</scope>
    <source>
        <strain evidence="3 4">CICC 11043</strain>
    </source>
</reference>
<dbReference type="RefSeq" id="WP_317924879.1">
    <property type="nucleotide sequence ID" value="NZ_CP137524.1"/>
</dbReference>
<dbReference type="SUPFAM" id="SSF69572">
    <property type="entry name" value="Activating enzymes of the ubiquitin-like proteins"/>
    <property type="match status" value="1"/>
</dbReference>
<feature type="compositionally biased region" description="Low complexity" evidence="1">
    <location>
        <begin position="203"/>
        <end position="216"/>
    </location>
</feature>
<dbReference type="GO" id="GO:0016779">
    <property type="term" value="F:nucleotidyltransferase activity"/>
    <property type="evidence" value="ECO:0007669"/>
    <property type="project" value="UniProtKB-KW"/>
</dbReference>
<evidence type="ECO:0000256" key="1">
    <source>
        <dbReference type="SAM" id="MobiDB-lite"/>
    </source>
</evidence>